<dbReference type="EMBL" id="OX459943">
    <property type="protein sequence ID" value="CAI9178337.1"/>
    <property type="molecule type" value="Genomic_DNA"/>
</dbReference>
<keyword evidence="2" id="KW-1185">Reference proteome</keyword>
<name>A0ABN8ZWI8_RANTA</name>
<evidence type="ECO:0000313" key="2">
    <source>
        <dbReference type="Proteomes" id="UP001176941"/>
    </source>
</evidence>
<organism evidence="1 2">
    <name type="scientific">Rangifer tarandus platyrhynchus</name>
    <name type="common">Svalbard reindeer</name>
    <dbReference type="NCBI Taxonomy" id="3082113"/>
    <lineage>
        <taxon>Eukaryota</taxon>
        <taxon>Metazoa</taxon>
        <taxon>Chordata</taxon>
        <taxon>Craniata</taxon>
        <taxon>Vertebrata</taxon>
        <taxon>Euteleostomi</taxon>
        <taxon>Mammalia</taxon>
        <taxon>Eutheria</taxon>
        <taxon>Laurasiatheria</taxon>
        <taxon>Artiodactyla</taxon>
        <taxon>Ruminantia</taxon>
        <taxon>Pecora</taxon>
        <taxon>Cervidae</taxon>
        <taxon>Odocoileinae</taxon>
        <taxon>Rangifer</taxon>
    </lineage>
</organism>
<protein>
    <submittedName>
        <fullName evidence="1">Uncharacterized protein</fullName>
    </submittedName>
</protein>
<reference evidence="1" key="1">
    <citation type="submission" date="2023-04" db="EMBL/GenBank/DDBJ databases">
        <authorList>
            <consortium name="ELIXIR-Norway"/>
        </authorList>
    </citation>
    <scope>NUCLEOTIDE SEQUENCE [LARGE SCALE GENOMIC DNA]</scope>
</reference>
<evidence type="ECO:0000313" key="1">
    <source>
        <dbReference type="EMBL" id="CAI9178337.1"/>
    </source>
</evidence>
<dbReference type="Proteomes" id="UP001176941">
    <property type="component" value="Chromosome 7"/>
</dbReference>
<accession>A0ABN8ZWI8</accession>
<gene>
    <name evidence="1" type="ORF">MRATA1EN1_LOCUS27299</name>
</gene>
<proteinExistence type="predicted"/>
<sequence length="90" mass="9332">MPLRLALPPARVGLRSHPAVTRAAEGLLLCALTPCSAILIQPLCAIVTSCPQGTINTDADPECAVPPPAKSSLACLCISKIDSGFIIRQL</sequence>